<sequence>MAMALDLSRVKDRDGLKVQREPHWQRLRAGCFLGYRRSKQGAKGTWIARIYDAETCKYQLKTLGDFGALAGNEMFAAAKKEAEALADLVEAGGEVRPEVETVADACREYAKDRPEAGQRFERYVYRDAIANVKLEKLRRRHLLDWRTRLEKTPAAVSRNKSGPKLTRARAPSTLNRDMAILRAALRKVKVHGTPNTEAAWQEALQSIKKADRRRTLYLSREQRRALLAVIDADAAPFVQALCLLPLRPGALASLTASDFDKHTAELTVSKDKAGESRRIKLPAEASKLLASQLQDKLPTAPLFRRANGQPWSKETWKIPINRAVVAGVCTAVTNQAIGSSAACR</sequence>
<keyword evidence="1" id="KW-0233">DNA recombination</keyword>
<protein>
    <submittedName>
        <fullName evidence="2">Nucleotide-binding universal stress UspA family protein</fullName>
    </submittedName>
</protein>
<dbReference type="GO" id="GO:0003677">
    <property type="term" value="F:DNA binding"/>
    <property type="evidence" value="ECO:0007669"/>
    <property type="project" value="InterPro"/>
</dbReference>
<evidence type="ECO:0000313" key="3">
    <source>
        <dbReference type="Proteomes" id="UP000538147"/>
    </source>
</evidence>
<dbReference type="Proteomes" id="UP000538147">
    <property type="component" value="Unassembled WGS sequence"/>
</dbReference>
<organism evidence="2 3">
    <name type="scientific">Polymorphobacter multimanifer</name>
    <dbReference type="NCBI Taxonomy" id="1070431"/>
    <lineage>
        <taxon>Bacteria</taxon>
        <taxon>Pseudomonadati</taxon>
        <taxon>Pseudomonadota</taxon>
        <taxon>Alphaproteobacteria</taxon>
        <taxon>Sphingomonadales</taxon>
        <taxon>Sphingosinicellaceae</taxon>
        <taxon>Polymorphobacter</taxon>
    </lineage>
</organism>
<dbReference type="RefSeq" id="WP_184203290.1">
    <property type="nucleotide sequence ID" value="NZ_JACIIV010000063.1"/>
</dbReference>
<dbReference type="Gene3D" id="1.10.443.10">
    <property type="entry name" value="Intergrase catalytic core"/>
    <property type="match status" value="1"/>
</dbReference>
<evidence type="ECO:0000256" key="1">
    <source>
        <dbReference type="ARBA" id="ARBA00023172"/>
    </source>
</evidence>
<dbReference type="SUPFAM" id="SSF56349">
    <property type="entry name" value="DNA breaking-rejoining enzymes"/>
    <property type="match status" value="1"/>
</dbReference>
<proteinExistence type="predicted"/>
<dbReference type="GO" id="GO:0006310">
    <property type="term" value="P:DNA recombination"/>
    <property type="evidence" value="ECO:0007669"/>
    <property type="project" value="UniProtKB-KW"/>
</dbReference>
<dbReference type="EMBL" id="JACIIV010000063">
    <property type="protein sequence ID" value="MBB6229531.1"/>
    <property type="molecule type" value="Genomic_DNA"/>
</dbReference>
<dbReference type="GO" id="GO:0015074">
    <property type="term" value="P:DNA integration"/>
    <property type="evidence" value="ECO:0007669"/>
    <property type="project" value="InterPro"/>
</dbReference>
<name>A0A841LCT2_9SPHN</name>
<reference evidence="2 3" key="1">
    <citation type="submission" date="2020-08" db="EMBL/GenBank/DDBJ databases">
        <title>Genomic Encyclopedia of Type Strains, Phase IV (KMG-IV): sequencing the most valuable type-strain genomes for metagenomic binning, comparative biology and taxonomic classification.</title>
        <authorList>
            <person name="Goeker M."/>
        </authorList>
    </citation>
    <scope>NUCLEOTIDE SEQUENCE [LARGE SCALE GENOMIC DNA]</scope>
    <source>
        <strain evidence="2 3">DSM 102189</strain>
    </source>
</reference>
<accession>A0A841LCT2</accession>
<evidence type="ECO:0000313" key="2">
    <source>
        <dbReference type="EMBL" id="MBB6229531.1"/>
    </source>
</evidence>
<gene>
    <name evidence="2" type="ORF">FHS79_003734</name>
</gene>
<dbReference type="InterPro" id="IPR011010">
    <property type="entry name" value="DNA_brk_join_enz"/>
</dbReference>
<dbReference type="AlphaFoldDB" id="A0A841LCT2"/>
<comment type="caution">
    <text evidence="2">The sequence shown here is derived from an EMBL/GenBank/DDBJ whole genome shotgun (WGS) entry which is preliminary data.</text>
</comment>
<keyword evidence="3" id="KW-1185">Reference proteome</keyword>
<dbReference type="InterPro" id="IPR013762">
    <property type="entry name" value="Integrase-like_cat_sf"/>
</dbReference>